<dbReference type="Pfam" id="PF08281">
    <property type="entry name" value="Sigma70_r4_2"/>
    <property type="match status" value="1"/>
</dbReference>
<keyword evidence="2" id="KW-0805">Transcription regulation</keyword>
<dbReference type="OrthoDB" id="9794372at2"/>
<accession>B6IY15</accession>
<evidence type="ECO:0000259" key="5">
    <source>
        <dbReference type="Pfam" id="PF04542"/>
    </source>
</evidence>
<dbReference type="InterPro" id="IPR013324">
    <property type="entry name" value="RNA_pol_sigma_r3/r4-like"/>
</dbReference>
<dbReference type="InterPro" id="IPR014284">
    <property type="entry name" value="RNA_pol_sigma-70_dom"/>
</dbReference>
<evidence type="ECO:0000256" key="3">
    <source>
        <dbReference type="ARBA" id="ARBA00023082"/>
    </source>
</evidence>
<dbReference type="Pfam" id="PF04542">
    <property type="entry name" value="Sigma70_r2"/>
    <property type="match status" value="1"/>
</dbReference>
<dbReference type="KEGG" id="rce:RC1_3846"/>
<evidence type="ECO:0000313" key="8">
    <source>
        <dbReference type="Proteomes" id="UP000001591"/>
    </source>
</evidence>
<evidence type="ECO:0000256" key="2">
    <source>
        <dbReference type="ARBA" id="ARBA00023015"/>
    </source>
</evidence>
<dbReference type="InterPro" id="IPR013325">
    <property type="entry name" value="RNA_pol_sigma_r2"/>
</dbReference>
<dbReference type="Proteomes" id="UP000001591">
    <property type="component" value="Chromosome"/>
</dbReference>
<dbReference type="GO" id="GO:0006352">
    <property type="term" value="P:DNA-templated transcription initiation"/>
    <property type="evidence" value="ECO:0007669"/>
    <property type="project" value="InterPro"/>
</dbReference>
<dbReference type="Gene3D" id="1.10.10.10">
    <property type="entry name" value="Winged helix-like DNA-binding domain superfamily/Winged helix DNA-binding domain"/>
    <property type="match status" value="1"/>
</dbReference>
<dbReference type="InterPro" id="IPR036388">
    <property type="entry name" value="WH-like_DNA-bd_sf"/>
</dbReference>
<reference evidence="7 8" key="1">
    <citation type="journal article" date="2010" name="BMC Genomics">
        <title>Metabolic flexibility revealed in the genome of the cyst-forming alpha-1 proteobacterium Rhodospirillum centenum.</title>
        <authorList>
            <person name="Lu Y.K."/>
            <person name="Marden J."/>
            <person name="Han M."/>
            <person name="Swingley W.D."/>
            <person name="Mastrian S.D."/>
            <person name="Chowdhury S.R."/>
            <person name="Hao J."/>
            <person name="Helmy T."/>
            <person name="Kim S."/>
            <person name="Kurdoglu A.A."/>
            <person name="Matthies H.J."/>
            <person name="Rollo D."/>
            <person name="Stothard P."/>
            <person name="Blankenship R.E."/>
            <person name="Bauer C.E."/>
            <person name="Touchman J.W."/>
        </authorList>
    </citation>
    <scope>NUCLEOTIDE SEQUENCE [LARGE SCALE GENOMIC DNA]</scope>
    <source>
        <strain evidence="8">ATCC 51521 / SW</strain>
    </source>
</reference>
<dbReference type="InterPro" id="IPR013249">
    <property type="entry name" value="RNA_pol_sigma70_r4_t2"/>
</dbReference>
<dbReference type="SUPFAM" id="SSF88946">
    <property type="entry name" value="Sigma2 domain of RNA polymerase sigma factors"/>
    <property type="match status" value="1"/>
</dbReference>
<dbReference type="AlphaFoldDB" id="B6IY15"/>
<comment type="similarity">
    <text evidence="1">Belongs to the sigma-70 factor family. ECF subfamily.</text>
</comment>
<dbReference type="HOGENOM" id="CLU_047691_12_2_5"/>
<dbReference type="Gene3D" id="1.10.1740.10">
    <property type="match status" value="1"/>
</dbReference>
<protein>
    <submittedName>
        <fullName evidence="7">RNA polymerase sigma-70 factor, ECF family protein</fullName>
    </submittedName>
</protein>
<dbReference type="SUPFAM" id="SSF88659">
    <property type="entry name" value="Sigma3 and sigma4 domains of RNA polymerase sigma factors"/>
    <property type="match status" value="1"/>
</dbReference>
<evidence type="ECO:0000256" key="4">
    <source>
        <dbReference type="ARBA" id="ARBA00023163"/>
    </source>
</evidence>
<dbReference type="InterPro" id="IPR007627">
    <property type="entry name" value="RNA_pol_sigma70_r2"/>
</dbReference>
<dbReference type="eggNOG" id="COG1595">
    <property type="taxonomic scope" value="Bacteria"/>
</dbReference>
<dbReference type="NCBIfam" id="TIGR02937">
    <property type="entry name" value="sigma70-ECF"/>
    <property type="match status" value="1"/>
</dbReference>
<name>B6IY15_RHOCS</name>
<evidence type="ECO:0000313" key="7">
    <source>
        <dbReference type="EMBL" id="ACJ01189.1"/>
    </source>
</evidence>
<dbReference type="EMBL" id="CP000613">
    <property type="protein sequence ID" value="ACJ01189.1"/>
    <property type="molecule type" value="Genomic_DNA"/>
</dbReference>
<keyword evidence="8" id="KW-1185">Reference proteome</keyword>
<keyword evidence="4" id="KW-0804">Transcription</keyword>
<dbReference type="GO" id="GO:0016987">
    <property type="term" value="F:sigma factor activity"/>
    <property type="evidence" value="ECO:0007669"/>
    <property type="project" value="UniProtKB-KW"/>
</dbReference>
<feature type="domain" description="RNA polymerase sigma-70 region 2" evidence="5">
    <location>
        <begin position="11"/>
        <end position="76"/>
    </location>
</feature>
<keyword evidence="3" id="KW-0731">Sigma factor</keyword>
<gene>
    <name evidence="7" type="ordered locus">RC1_3846</name>
</gene>
<dbReference type="PANTHER" id="PTHR43133">
    <property type="entry name" value="RNA POLYMERASE ECF-TYPE SIGMA FACTO"/>
    <property type="match status" value="1"/>
</dbReference>
<dbReference type="GO" id="GO:0003677">
    <property type="term" value="F:DNA binding"/>
    <property type="evidence" value="ECO:0007669"/>
    <property type="project" value="InterPro"/>
</dbReference>
<organism evidence="7 8">
    <name type="scientific">Rhodospirillum centenum (strain ATCC 51521 / SW)</name>
    <dbReference type="NCBI Taxonomy" id="414684"/>
    <lineage>
        <taxon>Bacteria</taxon>
        <taxon>Pseudomonadati</taxon>
        <taxon>Pseudomonadota</taxon>
        <taxon>Alphaproteobacteria</taxon>
        <taxon>Rhodospirillales</taxon>
        <taxon>Rhodospirillaceae</taxon>
        <taxon>Rhodospirillum</taxon>
    </lineage>
</organism>
<dbReference type="PANTHER" id="PTHR43133:SF63">
    <property type="entry name" value="RNA POLYMERASE SIGMA FACTOR FECI-RELATED"/>
    <property type="match status" value="1"/>
</dbReference>
<sequence>MTQPPAPIDALFQTRRRALYALAFQRLGSAADAEDAVQDTYLKCRDVAWGSVQSPEAMLTRIHLNVIHDIRRRRRRSVELADADGSEAVCIPAAAPDPEETLLARRRLRAAQAGIDALPPVCRRVFTLCRIDGLSHADISAVTGLSRPAVEKHIVRAMQRLRRSVRD</sequence>
<evidence type="ECO:0000256" key="1">
    <source>
        <dbReference type="ARBA" id="ARBA00010641"/>
    </source>
</evidence>
<dbReference type="RefSeq" id="WP_012568962.1">
    <property type="nucleotide sequence ID" value="NC_011420.2"/>
</dbReference>
<feature type="domain" description="RNA polymerase sigma factor 70 region 4 type 2" evidence="6">
    <location>
        <begin position="111"/>
        <end position="161"/>
    </location>
</feature>
<evidence type="ECO:0000259" key="6">
    <source>
        <dbReference type="Pfam" id="PF08281"/>
    </source>
</evidence>
<proteinExistence type="inferred from homology"/>
<dbReference type="STRING" id="414684.RC1_3846"/>
<dbReference type="InterPro" id="IPR039425">
    <property type="entry name" value="RNA_pol_sigma-70-like"/>
</dbReference>